<comment type="function">
    <text evidence="6">Methylates the carboxyl group of the C-terminal leucine residue of protein phosphatase 2A catalytic subunits to form alpha-leucine ester residues.</text>
</comment>
<reference evidence="8" key="3">
    <citation type="submission" date="2015-02" db="UniProtKB">
        <authorList>
            <consortium name="EnsemblProtists"/>
        </authorList>
    </citation>
    <scope>IDENTIFICATION</scope>
    <source>
        <strain evidence="8">DAOM BR144</strain>
    </source>
</reference>
<dbReference type="AlphaFoldDB" id="K3WAX9"/>
<dbReference type="PANTHER" id="PTHR13600:SF21">
    <property type="entry name" value="LEUCINE CARBOXYL METHYLTRANSFERASE 1"/>
    <property type="match status" value="1"/>
</dbReference>
<proteinExistence type="inferred from homology"/>
<dbReference type="InterPro" id="IPR016651">
    <property type="entry name" value="LCMT1"/>
</dbReference>
<dbReference type="GO" id="GO:0009966">
    <property type="term" value="P:regulation of signal transduction"/>
    <property type="evidence" value="ECO:0007669"/>
    <property type="project" value="UniProtKB-ARBA"/>
</dbReference>
<feature type="binding site" evidence="7">
    <location>
        <position position="61"/>
    </location>
    <ligand>
        <name>S-adenosyl-L-methionine</name>
        <dbReference type="ChEBI" id="CHEBI:59789"/>
    </ligand>
</feature>
<reference evidence="9" key="1">
    <citation type="journal article" date="2010" name="Genome Biol.">
        <title>Genome sequence of the necrotrophic plant pathogen Pythium ultimum reveals original pathogenicity mechanisms and effector repertoire.</title>
        <authorList>
            <person name="Levesque C.A."/>
            <person name="Brouwer H."/>
            <person name="Cano L."/>
            <person name="Hamilton J.P."/>
            <person name="Holt C."/>
            <person name="Huitema E."/>
            <person name="Raffaele S."/>
            <person name="Robideau G.P."/>
            <person name="Thines M."/>
            <person name="Win J."/>
            <person name="Zerillo M.M."/>
            <person name="Beakes G.W."/>
            <person name="Boore J.L."/>
            <person name="Busam D."/>
            <person name="Dumas B."/>
            <person name="Ferriera S."/>
            <person name="Fuerstenberg S.I."/>
            <person name="Gachon C.M."/>
            <person name="Gaulin E."/>
            <person name="Govers F."/>
            <person name="Grenville-Briggs L."/>
            <person name="Horner N."/>
            <person name="Hostetler J."/>
            <person name="Jiang R.H."/>
            <person name="Johnson J."/>
            <person name="Krajaejun T."/>
            <person name="Lin H."/>
            <person name="Meijer H.J."/>
            <person name="Moore B."/>
            <person name="Morris P."/>
            <person name="Phuntmart V."/>
            <person name="Puiu D."/>
            <person name="Shetty J."/>
            <person name="Stajich J.E."/>
            <person name="Tripathy S."/>
            <person name="Wawra S."/>
            <person name="van West P."/>
            <person name="Whitty B.R."/>
            <person name="Coutinho P.M."/>
            <person name="Henrissat B."/>
            <person name="Martin F."/>
            <person name="Thomas P.D."/>
            <person name="Tyler B.M."/>
            <person name="De Vries R.P."/>
            <person name="Kamoun S."/>
            <person name="Yandell M."/>
            <person name="Tisserat N."/>
            <person name="Buell C.R."/>
        </authorList>
    </citation>
    <scope>NUCLEOTIDE SEQUENCE</scope>
    <source>
        <strain evidence="9">DAOM:BR144</strain>
    </source>
</reference>
<dbReference type="EC" id="2.1.1.233" evidence="6"/>
<protein>
    <recommendedName>
        <fullName evidence="6">Leucine carboxyl methyltransferase 1</fullName>
        <ecNumber evidence="6">2.1.1.233</ecNumber>
    </recommendedName>
</protein>
<evidence type="ECO:0000256" key="3">
    <source>
        <dbReference type="ARBA" id="ARBA00022603"/>
    </source>
</evidence>
<reference evidence="9" key="2">
    <citation type="submission" date="2010-04" db="EMBL/GenBank/DDBJ databases">
        <authorList>
            <person name="Buell R."/>
            <person name="Hamilton J."/>
            <person name="Hostetler J."/>
        </authorList>
    </citation>
    <scope>NUCLEOTIDE SEQUENCE [LARGE SCALE GENOMIC DNA]</scope>
    <source>
        <strain evidence="9">DAOM:BR144</strain>
    </source>
</reference>
<dbReference type="EnsemblProtists" id="PYU1_T002120">
    <property type="protein sequence ID" value="PYU1_T002120"/>
    <property type="gene ID" value="PYU1_G002118"/>
</dbReference>
<evidence type="ECO:0000256" key="4">
    <source>
        <dbReference type="ARBA" id="ARBA00022679"/>
    </source>
</evidence>
<dbReference type="PANTHER" id="PTHR13600">
    <property type="entry name" value="LEUCINE CARBOXYL METHYLTRANSFERASE"/>
    <property type="match status" value="1"/>
</dbReference>
<dbReference type="Gene3D" id="3.40.50.150">
    <property type="entry name" value="Vaccinia Virus protein VP39"/>
    <property type="match status" value="1"/>
</dbReference>
<evidence type="ECO:0000256" key="1">
    <source>
        <dbReference type="ARBA" id="ARBA00000724"/>
    </source>
</evidence>
<evidence type="ECO:0000256" key="2">
    <source>
        <dbReference type="ARBA" id="ARBA00010703"/>
    </source>
</evidence>
<feature type="binding site" evidence="7">
    <location>
        <begin position="164"/>
        <end position="165"/>
    </location>
    <ligand>
        <name>S-adenosyl-L-methionine</name>
        <dbReference type="ChEBI" id="CHEBI:59789"/>
    </ligand>
</feature>
<dbReference type="HOGENOM" id="CLU_031312_1_0_1"/>
<evidence type="ECO:0000313" key="9">
    <source>
        <dbReference type="Proteomes" id="UP000019132"/>
    </source>
</evidence>
<sequence>MASRSAEGGAHDSAVMETASDASLCKLSASALGYYRDPYIQYFVKSPSRRMPIINRGYYARVAAVETLVTRFLAAETEKKKQVVILGAGLDTMFFRLKEAGQLQQCEYFELDFPDVTMQKVMIMKKRKPLANLAGLATNEEFITAVSSGYAELNAPGYHLLPCDLRDINATKQKLEAAGIDQSAPTLFISECVLIYMDAQYSTQLIAWSVEFFQDVSYVLYEQILPDDAFGRVMMANIKARGCDLISIRDYPTLEAQTERFRMHHFEAAQAWDMNQIYYKYLDAAERAKREKLEIFDEVEEFHLLQAHYCVVVASKQASTPAAQAIALEKQ</sequence>
<comment type="catalytic activity">
    <reaction evidence="1 6">
        <text>[phosphatase 2A protein]-C-terminal L-leucine + S-adenosyl-L-methionine = [phosphatase 2A protein]-C-terminal L-leucine methyl ester + S-adenosyl-L-homocysteine</text>
        <dbReference type="Rhea" id="RHEA:48544"/>
        <dbReference type="Rhea" id="RHEA-COMP:12134"/>
        <dbReference type="Rhea" id="RHEA-COMP:12135"/>
        <dbReference type="ChEBI" id="CHEBI:57856"/>
        <dbReference type="ChEBI" id="CHEBI:59789"/>
        <dbReference type="ChEBI" id="CHEBI:90516"/>
        <dbReference type="ChEBI" id="CHEBI:90517"/>
        <dbReference type="EC" id="2.1.1.233"/>
    </reaction>
</comment>
<keyword evidence="5 6" id="KW-0949">S-adenosyl-L-methionine</keyword>
<organism evidence="8 9">
    <name type="scientific">Globisporangium ultimum (strain ATCC 200006 / CBS 805.95 / DAOM BR144)</name>
    <name type="common">Pythium ultimum</name>
    <dbReference type="NCBI Taxonomy" id="431595"/>
    <lineage>
        <taxon>Eukaryota</taxon>
        <taxon>Sar</taxon>
        <taxon>Stramenopiles</taxon>
        <taxon>Oomycota</taxon>
        <taxon>Peronosporomycetes</taxon>
        <taxon>Pythiales</taxon>
        <taxon>Pythiaceae</taxon>
        <taxon>Globisporangium</taxon>
    </lineage>
</organism>
<dbReference type="eggNOG" id="KOG2918">
    <property type="taxonomic scope" value="Eukaryota"/>
</dbReference>
<keyword evidence="3 6" id="KW-0489">Methyltransferase</keyword>
<dbReference type="Proteomes" id="UP000019132">
    <property type="component" value="Unassembled WGS sequence"/>
</dbReference>
<keyword evidence="4 6" id="KW-0808">Transferase</keyword>
<evidence type="ECO:0000256" key="7">
    <source>
        <dbReference type="PIRSR" id="PIRSR016305-1"/>
    </source>
</evidence>
<dbReference type="STRING" id="431595.K3WAX9"/>
<evidence type="ECO:0000313" key="8">
    <source>
        <dbReference type="EnsemblProtists" id="PYU1_T002120"/>
    </source>
</evidence>
<dbReference type="VEuPathDB" id="FungiDB:PYU1_G002118"/>
<feature type="binding site" evidence="7">
    <location>
        <position position="87"/>
    </location>
    <ligand>
        <name>S-adenosyl-L-methionine</name>
        <dbReference type="ChEBI" id="CHEBI:59789"/>
    </ligand>
</feature>
<dbReference type="GO" id="GO:0032259">
    <property type="term" value="P:methylation"/>
    <property type="evidence" value="ECO:0007669"/>
    <property type="project" value="UniProtKB-KW"/>
</dbReference>
<evidence type="ECO:0000256" key="6">
    <source>
        <dbReference type="PIRNR" id="PIRNR016305"/>
    </source>
</evidence>
<dbReference type="InterPro" id="IPR007213">
    <property type="entry name" value="Ppm1/Ppm2/Tcmp"/>
</dbReference>
<dbReference type="FunFam" id="3.40.50.150:FF:000092">
    <property type="entry name" value="Leucine carboxyl methyltransferase 1"/>
    <property type="match status" value="1"/>
</dbReference>
<dbReference type="GO" id="GO:0018423">
    <property type="term" value="F:protein C-terminal leucine carboxyl O-methyltransferase activity"/>
    <property type="evidence" value="ECO:0007669"/>
    <property type="project" value="UniProtKB-EC"/>
</dbReference>
<dbReference type="OMA" id="IIYEPIR"/>
<dbReference type="Pfam" id="PF04072">
    <property type="entry name" value="LCM"/>
    <property type="match status" value="1"/>
</dbReference>
<dbReference type="FunCoup" id="K3WAX9">
    <property type="interactions" value="382"/>
</dbReference>
<evidence type="ECO:0000256" key="5">
    <source>
        <dbReference type="ARBA" id="ARBA00022691"/>
    </source>
</evidence>
<name>K3WAX9_GLOUD</name>
<dbReference type="InterPro" id="IPR029063">
    <property type="entry name" value="SAM-dependent_MTases_sf"/>
</dbReference>
<comment type="similarity">
    <text evidence="2 6">Belongs to the methyltransferase superfamily. LCMT family.</text>
</comment>
<dbReference type="EMBL" id="GL376634">
    <property type="status" value="NOT_ANNOTATED_CDS"/>
    <property type="molecule type" value="Genomic_DNA"/>
</dbReference>
<keyword evidence="9" id="KW-1185">Reference proteome</keyword>
<dbReference type="InParanoid" id="K3WAX9"/>
<accession>K3WAX9</accession>
<dbReference type="PIRSF" id="PIRSF016305">
    <property type="entry name" value="LCM_mtfrase"/>
    <property type="match status" value="1"/>
</dbReference>
<dbReference type="SUPFAM" id="SSF53335">
    <property type="entry name" value="S-adenosyl-L-methionine-dependent methyltransferases"/>
    <property type="match status" value="1"/>
</dbReference>
<feature type="binding site" evidence="7">
    <location>
        <position position="191"/>
    </location>
    <ligand>
        <name>S-adenosyl-L-methionine</name>
        <dbReference type="ChEBI" id="CHEBI:59789"/>
    </ligand>
</feature>